<evidence type="ECO:0000313" key="1">
    <source>
        <dbReference type="EnsemblMetazoa" id="AFAF018252-PA"/>
    </source>
</evidence>
<dbReference type="EMBL" id="AXCN02000377">
    <property type="status" value="NOT_ANNOTATED_CDS"/>
    <property type="molecule type" value="Genomic_DNA"/>
</dbReference>
<evidence type="ECO:0000313" key="2">
    <source>
        <dbReference type="Proteomes" id="UP000075886"/>
    </source>
</evidence>
<keyword evidence="2" id="KW-1185">Reference proteome</keyword>
<organism evidence="1 2">
    <name type="scientific">Anopheles farauti</name>
    <dbReference type="NCBI Taxonomy" id="69004"/>
    <lineage>
        <taxon>Eukaryota</taxon>
        <taxon>Metazoa</taxon>
        <taxon>Ecdysozoa</taxon>
        <taxon>Arthropoda</taxon>
        <taxon>Hexapoda</taxon>
        <taxon>Insecta</taxon>
        <taxon>Pterygota</taxon>
        <taxon>Neoptera</taxon>
        <taxon>Endopterygota</taxon>
        <taxon>Diptera</taxon>
        <taxon>Nematocera</taxon>
        <taxon>Culicoidea</taxon>
        <taxon>Culicidae</taxon>
        <taxon>Anophelinae</taxon>
        <taxon>Anopheles</taxon>
    </lineage>
</organism>
<dbReference type="Proteomes" id="UP000075886">
    <property type="component" value="Unassembled WGS sequence"/>
</dbReference>
<dbReference type="VEuPathDB" id="VectorBase:AFAF018252"/>
<dbReference type="EnsemblMetazoa" id="AFAF018252-RA">
    <property type="protein sequence ID" value="AFAF018252-PA"/>
    <property type="gene ID" value="AFAF018252"/>
</dbReference>
<sequence>MCNTIHPSSLGIHTKPRAVKSSTALNQDLTDFAGVTEERSVINVQLRSSADREVKPNDRSDVSVRPDASDIIVPMQETRSLKRTVRDGEGVKGKSAIAGDRYVRALISANDETLNGTGTMWLAPVCCLTVGLLLVGCLQTVAAIPPKSEPTDWYNDPIRT</sequence>
<name>A0A182QWH1_9DIPT</name>
<proteinExistence type="predicted"/>
<reference evidence="1" key="2">
    <citation type="submission" date="2020-05" db="UniProtKB">
        <authorList>
            <consortium name="EnsemblMetazoa"/>
        </authorList>
    </citation>
    <scope>IDENTIFICATION</scope>
    <source>
        <strain evidence="1">FAR1</strain>
    </source>
</reference>
<reference evidence="2" key="1">
    <citation type="submission" date="2014-01" db="EMBL/GenBank/DDBJ databases">
        <title>The Genome Sequence of Anopheles farauti FAR1 (V2).</title>
        <authorList>
            <consortium name="The Broad Institute Genomics Platform"/>
            <person name="Neafsey D.E."/>
            <person name="Besansky N."/>
            <person name="Howell P."/>
            <person name="Walton C."/>
            <person name="Young S.K."/>
            <person name="Zeng Q."/>
            <person name="Gargeya S."/>
            <person name="Fitzgerald M."/>
            <person name="Haas B."/>
            <person name="Abouelleil A."/>
            <person name="Allen A.W."/>
            <person name="Alvarado L."/>
            <person name="Arachchi H.M."/>
            <person name="Berlin A.M."/>
            <person name="Chapman S.B."/>
            <person name="Gainer-Dewar J."/>
            <person name="Goldberg J."/>
            <person name="Griggs A."/>
            <person name="Gujja S."/>
            <person name="Hansen M."/>
            <person name="Howarth C."/>
            <person name="Imamovic A."/>
            <person name="Ireland A."/>
            <person name="Larimer J."/>
            <person name="McCowan C."/>
            <person name="Murphy C."/>
            <person name="Pearson M."/>
            <person name="Poon T.W."/>
            <person name="Priest M."/>
            <person name="Roberts A."/>
            <person name="Saif S."/>
            <person name="Shea T."/>
            <person name="Sisk P."/>
            <person name="Sykes S."/>
            <person name="Wortman J."/>
            <person name="Nusbaum C."/>
            <person name="Birren B."/>
        </authorList>
    </citation>
    <scope>NUCLEOTIDE SEQUENCE [LARGE SCALE GENOMIC DNA]</scope>
    <source>
        <strain evidence="2">FAR1</strain>
    </source>
</reference>
<protein>
    <submittedName>
        <fullName evidence="1">Uncharacterized protein</fullName>
    </submittedName>
</protein>
<accession>A0A182QWH1</accession>
<dbReference type="AlphaFoldDB" id="A0A182QWH1"/>